<organism evidence="2 3">
    <name type="scientific">Pocillopora damicornis</name>
    <name type="common">Cauliflower coral</name>
    <name type="synonym">Millepora damicornis</name>
    <dbReference type="NCBI Taxonomy" id="46731"/>
    <lineage>
        <taxon>Eukaryota</taxon>
        <taxon>Metazoa</taxon>
        <taxon>Cnidaria</taxon>
        <taxon>Anthozoa</taxon>
        <taxon>Hexacorallia</taxon>
        <taxon>Scleractinia</taxon>
        <taxon>Astrocoeniina</taxon>
        <taxon>Pocilloporidae</taxon>
        <taxon>Pocillopora</taxon>
    </lineage>
</organism>
<keyword evidence="1" id="KW-0472">Membrane</keyword>
<evidence type="ECO:0000313" key="3">
    <source>
        <dbReference type="Proteomes" id="UP000275408"/>
    </source>
</evidence>
<comment type="caution">
    <text evidence="2">The sequence shown here is derived from an EMBL/GenBank/DDBJ whole genome shotgun (WGS) entry which is preliminary data.</text>
</comment>
<keyword evidence="1" id="KW-1133">Transmembrane helix</keyword>
<reference evidence="2 3" key="1">
    <citation type="journal article" date="2018" name="Sci. Rep.">
        <title>Comparative analysis of the Pocillopora damicornis genome highlights role of immune system in coral evolution.</title>
        <authorList>
            <person name="Cunning R."/>
            <person name="Bay R.A."/>
            <person name="Gillette P."/>
            <person name="Baker A.C."/>
            <person name="Traylor-Knowles N."/>
        </authorList>
    </citation>
    <scope>NUCLEOTIDE SEQUENCE [LARGE SCALE GENOMIC DNA]</scope>
    <source>
        <strain evidence="2">RSMAS</strain>
        <tissue evidence="2">Whole animal</tissue>
    </source>
</reference>
<accession>A0A3M6UND2</accession>
<dbReference type="AlphaFoldDB" id="A0A3M6UND2"/>
<evidence type="ECO:0000256" key="1">
    <source>
        <dbReference type="SAM" id="Phobius"/>
    </source>
</evidence>
<proteinExistence type="predicted"/>
<feature type="transmembrane region" description="Helical" evidence="1">
    <location>
        <begin position="70"/>
        <end position="89"/>
    </location>
</feature>
<feature type="transmembrane region" description="Helical" evidence="1">
    <location>
        <begin position="109"/>
        <end position="126"/>
    </location>
</feature>
<evidence type="ECO:0000313" key="2">
    <source>
        <dbReference type="EMBL" id="RMX55044.1"/>
    </source>
</evidence>
<keyword evidence="1" id="KW-0812">Transmembrane</keyword>
<keyword evidence="3" id="KW-1185">Reference proteome</keyword>
<protein>
    <submittedName>
        <fullName evidence="2">Uncharacterized protein</fullName>
    </submittedName>
</protein>
<gene>
    <name evidence="2" type="ORF">pdam_00007242</name>
</gene>
<sequence>MVDSKENYKFDLGVKGLKWAFINDLFHCSSRYESTSFLFKERPQGHFRLSDMPKYVALLFSKLKTTAKMMCPKGTLMLILNVFVIVFVISSQSTADYLLANTACTKVTNGRNILFLGPLILLPKLLRIRRRLGAKPVRVLQLVNI</sequence>
<name>A0A3M6UND2_POCDA</name>
<dbReference type="Proteomes" id="UP000275408">
    <property type="component" value="Unassembled WGS sequence"/>
</dbReference>
<dbReference type="EMBL" id="RCHS01001135">
    <property type="protein sequence ID" value="RMX55044.1"/>
    <property type="molecule type" value="Genomic_DNA"/>
</dbReference>